<protein>
    <recommendedName>
        <fullName evidence="1">Aminoglycoside phosphotransferase domain-containing protein</fullName>
    </recommendedName>
</protein>
<dbReference type="InterPro" id="IPR011009">
    <property type="entry name" value="Kinase-like_dom_sf"/>
</dbReference>
<evidence type="ECO:0000313" key="2">
    <source>
        <dbReference type="EMBL" id="GAA2474916.1"/>
    </source>
</evidence>
<evidence type="ECO:0000313" key="3">
    <source>
        <dbReference type="Proteomes" id="UP001501358"/>
    </source>
</evidence>
<dbReference type="SUPFAM" id="SSF56112">
    <property type="entry name" value="Protein kinase-like (PK-like)"/>
    <property type="match status" value="1"/>
</dbReference>
<evidence type="ECO:0000259" key="1">
    <source>
        <dbReference type="Pfam" id="PF01636"/>
    </source>
</evidence>
<gene>
    <name evidence="2" type="ORF">GCM10010406_08780</name>
</gene>
<keyword evidence="3" id="KW-1185">Reference proteome</keyword>
<dbReference type="InterPro" id="IPR002575">
    <property type="entry name" value="Aminoglycoside_PTrfase"/>
</dbReference>
<dbReference type="RefSeq" id="WP_344381767.1">
    <property type="nucleotide sequence ID" value="NZ_BAAATA010000003.1"/>
</dbReference>
<dbReference type="Gene3D" id="3.90.1200.10">
    <property type="match status" value="1"/>
</dbReference>
<accession>A0ABN3KZ80</accession>
<proteinExistence type="predicted"/>
<dbReference type="EMBL" id="BAAATA010000003">
    <property type="protein sequence ID" value="GAA2474916.1"/>
    <property type="molecule type" value="Genomic_DNA"/>
</dbReference>
<dbReference type="Pfam" id="PF01636">
    <property type="entry name" value="APH"/>
    <property type="match status" value="1"/>
</dbReference>
<dbReference type="Proteomes" id="UP001501358">
    <property type="component" value="Unassembled WGS sequence"/>
</dbReference>
<sequence>MSALEPGSATWVAGLLASEWGVAHPGELRPLTSGGEQPLTHTAGLWEYEADGRAFVLKAQLNPDAARPAGFYPLKRDLVARCRAAGVPAAEVLPTVRGEAAARRDGVVCEVLPRYPGASPHNAGPDAVRAVLGTALRLRRTLDALPARTVEELARMPVNPLVDQEDPHLALEEAAELLPAAEARPDPWGRLAAGALHELLEAAHLLADAPAPVADAVVHADLHRHHFLLGPDGVTAVLDFDNARAGDRLLDLAWAAELCLSVPPPGDRAGPELLAGFVAECRAGGLLAEGEHRLLMPLLYAAAAPVIVDIAKDVLVRDILSPAWARYFELLSPLRRAGTHALLTGG</sequence>
<feature type="domain" description="Aminoglycoside phosphotransferase" evidence="1">
    <location>
        <begin position="67"/>
        <end position="260"/>
    </location>
</feature>
<organism evidence="2 3">
    <name type="scientific">Streptomyces thermolineatus</name>
    <dbReference type="NCBI Taxonomy" id="44033"/>
    <lineage>
        <taxon>Bacteria</taxon>
        <taxon>Bacillati</taxon>
        <taxon>Actinomycetota</taxon>
        <taxon>Actinomycetes</taxon>
        <taxon>Kitasatosporales</taxon>
        <taxon>Streptomycetaceae</taxon>
        <taxon>Streptomyces</taxon>
    </lineage>
</organism>
<comment type="caution">
    <text evidence="2">The sequence shown here is derived from an EMBL/GenBank/DDBJ whole genome shotgun (WGS) entry which is preliminary data.</text>
</comment>
<reference evidence="2 3" key="1">
    <citation type="journal article" date="2019" name="Int. J. Syst. Evol. Microbiol.">
        <title>The Global Catalogue of Microorganisms (GCM) 10K type strain sequencing project: providing services to taxonomists for standard genome sequencing and annotation.</title>
        <authorList>
            <consortium name="The Broad Institute Genomics Platform"/>
            <consortium name="The Broad Institute Genome Sequencing Center for Infectious Disease"/>
            <person name="Wu L."/>
            <person name="Ma J."/>
        </authorList>
    </citation>
    <scope>NUCLEOTIDE SEQUENCE [LARGE SCALE GENOMIC DNA]</scope>
    <source>
        <strain evidence="2 3">JCM 6307</strain>
    </source>
</reference>
<name>A0ABN3KZ80_9ACTN</name>